<evidence type="ECO:0000256" key="4">
    <source>
        <dbReference type="RuleBase" id="RU004262"/>
    </source>
</evidence>
<dbReference type="PANTHER" id="PTHR11610">
    <property type="entry name" value="LIPASE"/>
    <property type="match status" value="1"/>
</dbReference>
<comment type="caution">
    <text evidence="7">The sequence shown here is derived from an EMBL/GenBank/DDBJ whole genome shotgun (WGS) entry which is preliminary data.</text>
</comment>
<organism evidence="7 8">
    <name type="scientific">Pyrocoelia pectoralis</name>
    <dbReference type="NCBI Taxonomy" id="417401"/>
    <lineage>
        <taxon>Eukaryota</taxon>
        <taxon>Metazoa</taxon>
        <taxon>Ecdysozoa</taxon>
        <taxon>Arthropoda</taxon>
        <taxon>Hexapoda</taxon>
        <taxon>Insecta</taxon>
        <taxon>Pterygota</taxon>
        <taxon>Neoptera</taxon>
        <taxon>Endopterygota</taxon>
        <taxon>Coleoptera</taxon>
        <taxon>Polyphaga</taxon>
        <taxon>Elateriformia</taxon>
        <taxon>Elateroidea</taxon>
        <taxon>Lampyridae</taxon>
        <taxon>Lampyrinae</taxon>
        <taxon>Pyrocoelia</taxon>
    </lineage>
</organism>
<dbReference type="GO" id="GO:0017171">
    <property type="term" value="F:serine hydrolase activity"/>
    <property type="evidence" value="ECO:0007669"/>
    <property type="project" value="TreeGrafter"/>
</dbReference>
<feature type="domain" description="Lipase" evidence="6">
    <location>
        <begin position="105"/>
        <end position="390"/>
    </location>
</feature>
<gene>
    <name evidence="7" type="ORF">RI129_010335</name>
</gene>
<evidence type="ECO:0000256" key="2">
    <source>
        <dbReference type="ARBA" id="ARBA00010701"/>
    </source>
</evidence>
<keyword evidence="8" id="KW-1185">Reference proteome</keyword>
<dbReference type="Proteomes" id="UP001329430">
    <property type="component" value="Chromosome 7"/>
</dbReference>
<feature type="signal peptide" evidence="5">
    <location>
        <begin position="1"/>
        <end position="18"/>
    </location>
</feature>
<dbReference type="InterPro" id="IPR000734">
    <property type="entry name" value="TAG_lipase"/>
</dbReference>
<keyword evidence="3" id="KW-0964">Secreted</keyword>
<evidence type="ECO:0000256" key="1">
    <source>
        <dbReference type="ARBA" id="ARBA00004613"/>
    </source>
</evidence>
<name>A0AAN7V7T1_9COLE</name>
<dbReference type="GO" id="GO:0016298">
    <property type="term" value="F:lipase activity"/>
    <property type="evidence" value="ECO:0007669"/>
    <property type="project" value="InterPro"/>
</dbReference>
<dbReference type="CDD" id="cd00707">
    <property type="entry name" value="Pancreat_lipase_like"/>
    <property type="match status" value="1"/>
</dbReference>
<evidence type="ECO:0000259" key="6">
    <source>
        <dbReference type="Pfam" id="PF00151"/>
    </source>
</evidence>
<keyword evidence="5" id="KW-0732">Signal</keyword>
<dbReference type="PRINTS" id="PR00821">
    <property type="entry name" value="TAGLIPASE"/>
</dbReference>
<accession>A0AAN7V7T1</accession>
<comment type="subcellular location">
    <subcellularLocation>
        <location evidence="1">Secreted</location>
    </subcellularLocation>
</comment>
<evidence type="ECO:0000256" key="5">
    <source>
        <dbReference type="SAM" id="SignalP"/>
    </source>
</evidence>
<reference evidence="7 8" key="1">
    <citation type="journal article" date="2024" name="Insects">
        <title>An Improved Chromosome-Level Genome Assembly of the Firefly Pyrocoelia pectoralis.</title>
        <authorList>
            <person name="Fu X."/>
            <person name="Meyer-Rochow V.B."/>
            <person name="Ballantyne L."/>
            <person name="Zhu X."/>
        </authorList>
    </citation>
    <scope>NUCLEOTIDE SEQUENCE [LARGE SCALE GENOMIC DNA]</scope>
    <source>
        <strain evidence="7">XCY_ONT2</strain>
    </source>
</reference>
<dbReference type="GO" id="GO:0005615">
    <property type="term" value="C:extracellular space"/>
    <property type="evidence" value="ECO:0007669"/>
    <property type="project" value="TreeGrafter"/>
</dbReference>
<comment type="similarity">
    <text evidence="2 4">Belongs to the AB hydrolase superfamily. Lipase family.</text>
</comment>
<dbReference type="InterPro" id="IPR029058">
    <property type="entry name" value="AB_hydrolase_fold"/>
</dbReference>
<dbReference type="InterPro" id="IPR033906">
    <property type="entry name" value="Lipase_N"/>
</dbReference>
<dbReference type="Gene3D" id="3.40.50.1820">
    <property type="entry name" value="alpha/beta hydrolase"/>
    <property type="match status" value="1"/>
</dbReference>
<proteinExistence type="inferred from homology"/>
<dbReference type="InterPro" id="IPR013818">
    <property type="entry name" value="Lipase"/>
</dbReference>
<dbReference type="PANTHER" id="PTHR11610:SF169">
    <property type="entry name" value="GH15759P-RELATED"/>
    <property type="match status" value="1"/>
</dbReference>
<sequence>MSLKIVLALLTLLTKIRVQGVALNQIANASIEDIIKQIPQEDVLGPFIRALDLFLSETQRGRRAPEDNQCKTTLLKFGENELKLSMHPRGFCSYCCKLQKPSRYIRLYFFSKSTGNCTVEIKTIRKKGLLKSAGVKNNVPTVIFIHGFTEHGLGPAPLYIRDAYLSREEDYNIFLVDWGELTSAPWYPQAVTNTKFLGFVLAKFLNFYHSTGELPISNIHIVGFSLGAHAAGFIGKYLDKKMRLPRITALDPALPLFPKDDISNRLSREDADFVDVIHTDAGVFGYPISIGDTDFYPNGGSLLQPGCEVSSLAEKMYIEQLVNCGHVRAWKLYGESVRNPKAFPATKVKVAQNRSERSFKFVTGAYMGFGVNTSSARGNYFLITNQDLPYGKTAGDQETEMNTINIDS</sequence>
<dbReference type="AlphaFoldDB" id="A0AAN7V7T1"/>
<protein>
    <recommendedName>
        <fullName evidence="6">Lipase domain-containing protein</fullName>
    </recommendedName>
</protein>
<evidence type="ECO:0000313" key="7">
    <source>
        <dbReference type="EMBL" id="KAK5641788.1"/>
    </source>
</evidence>
<feature type="chain" id="PRO_5043047344" description="Lipase domain-containing protein" evidence="5">
    <location>
        <begin position="19"/>
        <end position="408"/>
    </location>
</feature>
<dbReference type="GO" id="GO:0016042">
    <property type="term" value="P:lipid catabolic process"/>
    <property type="evidence" value="ECO:0007669"/>
    <property type="project" value="TreeGrafter"/>
</dbReference>
<dbReference type="EMBL" id="JAVRBK010000007">
    <property type="protein sequence ID" value="KAK5641788.1"/>
    <property type="molecule type" value="Genomic_DNA"/>
</dbReference>
<evidence type="ECO:0000256" key="3">
    <source>
        <dbReference type="ARBA" id="ARBA00022525"/>
    </source>
</evidence>
<evidence type="ECO:0000313" key="8">
    <source>
        <dbReference type="Proteomes" id="UP001329430"/>
    </source>
</evidence>
<dbReference type="SUPFAM" id="SSF53474">
    <property type="entry name" value="alpha/beta-Hydrolases"/>
    <property type="match status" value="1"/>
</dbReference>
<dbReference type="Pfam" id="PF00151">
    <property type="entry name" value="Lipase"/>
    <property type="match status" value="1"/>
</dbReference>